<evidence type="ECO:0000313" key="2">
    <source>
        <dbReference type="Proteomes" id="UP000245765"/>
    </source>
</evidence>
<dbReference type="EMBL" id="QGNA01000001">
    <property type="protein sequence ID" value="PWS38172.1"/>
    <property type="molecule type" value="Genomic_DNA"/>
</dbReference>
<dbReference type="InterPro" id="IPR026286">
    <property type="entry name" value="MaiA/AMDase"/>
</dbReference>
<dbReference type="InterPro" id="IPR053714">
    <property type="entry name" value="Iso_Racemase_Enz_sf"/>
</dbReference>
<sequence>MIHPPRRWHPTHRVGLLSPSANPAVEPEMRHLLPHQAALHVARLPVMPNTTLEQRNAAYPAHVETALGAFGALALDAVIVGLTGPSYALPPQEDQALQDRLSAGAGRPVILAARAIAEALAALGRTRLLLFSPYPGWLTERAERYWSEAGLDLVQSFKVSDTFRAYDLTPEEVADGLAKLSPSPDCAVLISGTGAATLDAMEWMRARLGVPLLSSNIACAFAACRRLDLPASEAMRSCCPDLAGQLPRP</sequence>
<protein>
    <recommendedName>
        <fullName evidence="3">Arylmalonate decarboxylase</fullName>
    </recommendedName>
</protein>
<reference evidence="2" key="1">
    <citation type="submission" date="2018-05" db="EMBL/GenBank/DDBJ databases">
        <authorList>
            <person name="Du Z."/>
            <person name="Wang X."/>
        </authorList>
    </citation>
    <scope>NUCLEOTIDE SEQUENCE [LARGE SCALE GENOMIC DNA]</scope>
    <source>
        <strain evidence="2">CQN31</strain>
    </source>
</reference>
<dbReference type="Pfam" id="PF17645">
    <property type="entry name" value="Amdase"/>
    <property type="match status" value="1"/>
</dbReference>
<dbReference type="PANTHER" id="PTHR40267">
    <property type="entry name" value="BLR3294 PROTEIN"/>
    <property type="match status" value="1"/>
</dbReference>
<evidence type="ECO:0000313" key="1">
    <source>
        <dbReference type="EMBL" id="PWS38172.1"/>
    </source>
</evidence>
<comment type="caution">
    <text evidence="1">The sequence shown here is derived from an EMBL/GenBank/DDBJ whole genome shotgun (WGS) entry which is preliminary data.</text>
</comment>
<keyword evidence="2" id="KW-1185">Reference proteome</keyword>
<proteinExistence type="predicted"/>
<dbReference type="Proteomes" id="UP000245765">
    <property type="component" value="Unassembled WGS sequence"/>
</dbReference>
<dbReference type="RefSeq" id="WP_109868793.1">
    <property type="nucleotide sequence ID" value="NZ_QGNA01000001.1"/>
</dbReference>
<dbReference type="AlphaFoldDB" id="A0A317FIL6"/>
<organism evidence="1 2">
    <name type="scientific">Falsiroseomonas bella</name>
    <dbReference type="NCBI Taxonomy" id="2184016"/>
    <lineage>
        <taxon>Bacteria</taxon>
        <taxon>Pseudomonadati</taxon>
        <taxon>Pseudomonadota</taxon>
        <taxon>Alphaproteobacteria</taxon>
        <taxon>Acetobacterales</taxon>
        <taxon>Roseomonadaceae</taxon>
        <taxon>Falsiroseomonas</taxon>
    </lineage>
</organism>
<gene>
    <name evidence="1" type="ORF">DFH01_02400</name>
</gene>
<dbReference type="OrthoDB" id="9816064at2"/>
<name>A0A317FIL6_9PROT</name>
<dbReference type="Gene3D" id="3.40.50.12500">
    <property type="match status" value="1"/>
</dbReference>
<accession>A0A317FIL6</accession>
<dbReference type="PANTHER" id="PTHR40267:SF1">
    <property type="entry name" value="BLR3294 PROTEIN"/>
    <property type="match status" value="1"/>
</dbReference>
<evidence type="ECO:0008006" key="3">
    <source>
        <dbReference type="Google" id="ProtNLM"/>
    </source>
</evidence>